<keyword evidence="4" id="KW-1185">Reference proteome</keyword>
<dbReference type="Proteomes" id="UP000032414">
    <property type="component" value="Chromosome I"/>
</dbReference>
<name>A0A098GBK5_LEGMI</name>
<dbReference type="Proteomes" id="UP000182998">
    <property type="component" value="Unassembled WGS sequence"/>
</dbReference>
<dbReference type="RefSeq" id="WP_045098390.1">
    <property type="nucleotide sequence ID" value="NZ_CP020614.1"/>
</dbReference>
<sequence length="110" mass="13377">MDLIIQFKVFSTQKLRVDFEKQKQIQREIKEALTKYYEEYEETYNQIYSGSINLFITEVDQNEANWLVYFTEQNEIEKLAHIDRISKEVRMSTYEYYTAEKEEDVRPPSP</sequence>
<dbReference type="PATRIC" id="fig|451.8.peg.111"/>
<proteinExistence type="predicted"/>
<reference evidence="1" key="1">
    <citation type="submission" date="2014-09" db="EMBL/GenBank/DDBJ databases">
        <authorList>
            <person name="GOMEZ-VALERO Laura"/>
        </authorList>
    </citation>
    <scope>NUCLEOTIDE SEQUENCE</scope>
    <source>
        <strain evidence="1">ATCC33218</strain>
    </source>
</reference>
<dbReference type="EMBL" id="FMVN01000009">
    <property type="protein sequence ID" value="SCY52624.1"/>
    <property type="molecule type" value="Genomic_DNA"/>
</dbReference>
<evidence type="ECO:0000313" key="3">
    <source>
        <dbReference type="Proteomes" id="UP000032414"/>
    </source>
</evidence>
<reference evidence="3" key="2">
    <citation type="submission" date="2014-09" db="EMBL/GenBank/DDBJ databases">
        <authorList>
            <person name="Gomez-Valero L."/>
        </authorList>
    </citation>
    <scope>NUCLEOTIDE SEQUENCE [LARGE SCALE GENOMIC DNA]</scope>
    <source>
        <strain evidence="3">ATCC33218</strain>
    </source>
</reference>
<dbReference type="HOGENOM" id="CLU_2169838_0_0_6"/>
<organism evidence="1 3">
    <name type="scientific">Legionella micdadei</name>
    <name type="common">Tatlockia micdadei</name>
    <dbReference type="NCBI Taxonomy" id="451"/>
    <lineage>
        <taxon>Bacteria</taxon>
        <taxon>Pseudomonadati</taxon>
        <taxon>Pseudomonadota</taxon>
        <taxon>Gammaproteobacteria</taxon>
        <taxon>Legionellales</taxon>
        <taxon>Legionellaceae</taxon>
        <taxon>Legionella</taxon>
    </lineage>
</organism>
<dbReference type="AlphaFoldDB" id="A0A098GBK5"/>
<evidence type="ECO:0000313" key="1">
    <source>
        <dbReference type="EMBL" id="CEG59878.1"/>
    </source>
</evidence>
<dbReference type="STRING" id="451.B6N58_12640"/>
<dbReference type="KEGG" id="tmc:LMI_0532"/>
<accession>A0A098GBK5</accession>
<dbReference type="OrthoDB" id="9976762at2"/>
<dbReference type="EMBL" id="LN614830">
    <property type="protein sequence ID" value="CEG59878.1"/>
    <property type="molecule type" value="Genomic_DNA"/>
</dbReference>
<evidence type="ECO:0000313" key="4">
    <source>
        <dbReference type="Proteomes" id="UP000182998"/>
    </source>
</evidence>
<protein>
    <submittedName>
        <fullName evidence="1">Uncharacterized protein</fullName>
    </submittedName>
</protein>
<gene>
    <name evidence="1" type="ORF">LMI_0532</name>
    <name evidence="2" type="ORF">SAMN02982997_01969</name>
</gene>
<evidence type="ECO:0000313" key="2">
    <source>
        <dbReference type="EMBL" id="SCY52624.1"/>
    </source>
</evidence>
<reference evidence="2 4" key="3">
    <citation type="submission" date="2016-10" db="EMBL/GenBank/DDBJ databases">
        <authorList>
            <person name="Varghese N."/>
            <person name="Submissions S."/>
        </authorList>
    </citation>
    <scope>NUCLEOTIDE SEQUENCE [LARGE SCALE GENOMIC DNA]</scope>
    <source>
        <strain evidence="2 4">ATCC 33218</strain>
    </source>
</reference>